<name>C9Y6Q3_CURXX</name>
<dbReference type="AlphaFoldDB" id="C9Y6Q3"/>
<organism evidence="1">
    <name type="scientific">Curvibacter symbiont subsp. Hydra magnipapillata</name>
    <dbReference type="NCBI Taxonomy" id="667019"/>
    <lineage>
        <taxon>Bacteria</taxon>
        <taxon>Pseudomonadati</taxon>
        <taxon>Pseudomonadota</taxon>
        <taxon>Betaproteobacteria</taxon>
        <taxon>Burkholderiales</taxon>
        <taxon>Comamonadaceae</taxon>
        <taxon>Curvibacter</taxon>
    </lineage>
</organism>
<evidence type="ECO:0000313" key="1">
    <source>
        <dbReference type="EMBL" id="CBA26542.1"/>
    </source>
</evidence>
<reference evidence="1" key="1">
    <citation type="journal article" date="2010" name="Nature">
        <title>The Dynamic genome of Hydra.</title>
        <authorList>
            <person name="Chapman J.A."/>
            <person name="Kirkness E.F."/>
            <person name="Simakov O."/>
            <person name="Hampson S.E."/>
            <person name="Mitros T."/>
            <person name="Weinmaier T."/>
            <person name="Rattei T."/>
            <person name="Balasubramanian P.G."/>
            <person name="Borman J."/>
            <person name="Busam D."/>
            <person name="Disbennett K."/>
            <person name="Pfannkoch C."/>
            <person name="Sumin N."/>
            <person name="Sutton G."/>
            <person name="Viswanathan L."/>
            <person name="Walenz B."/>
            <person name="Goodstein D.M."/>
            <person name="Hellsten U."/>
            <person name="Kawashima T."/>
            <person name="Prochnik S.E."/>
            <person name="Putnam N.H."/>
            <person name="Shu S."/>
            <person name="Blumberg B."/>
            <person name="Dana C.E."/>
            <person name="Gee L."/>
            <person name="Kibler D.F."/>
            <person name="Law L."/>
            <person name="Lindgens D."/>
            <person name="Martinez D.E."/>
            <person name="Peng J."/>
            <person name="Wigge P.A."/>
            <person name="Bertulat B."/>
            <person name="Guder C."/>
            <person name="Nakamura Y."/>
            <person name="Ozbek S."/>
            <person name="Watanabe H."/>
            <person name="Khalturin K."/>
            <person name="Hemmrich G."/>
            <person name="Franke A."/>
            <person name="Augustin R."/>
            <person name="Fraune S."/>
            <person name="Hayakawa E."/>
            <person name="Hayakawa S."/>
            <person name="Hirose M."/>
            <person name="Hwang J."/>
            <person name="Ikeo K."/>
            <person name="Nishimiya-Fujisawa C."/>
            <person name="Ogura A."/>
            <person name="Takahashi T."/>
            <person name="Steinmetz P.R."/>
            <person name="Zhang X."/>
            <person name="Aufschnaiter R."/>
            <person name="Eder M.K."/>
            <person name="Gorny A.K."/>
            <person name="Salvenmoser W."/>
            <person name="Heimberg A.M."/>
            <person name="Wheeler B.M."/>
            <person name="Peterson K.J."/>
            <person name="Boettger A."/>
            <person name="Tischler P."/>
            <person name="Wolf A."/>
            <person name="Gojobori T."/>
            <person name="Remington K.A."/>
            <person name="Strausberg R.L."/>
            <person name="Venter J."/>
            <person name="Technau U."/>
            <person name="Hobmayer B."/>
            <person name="Bosch T.C."/>
            <person name="Holstein T.W."/>
            <person name="Fujisawa T."/>
            <person name="Bode H.R."/>
            <person name="David C.N."/>
            <person name="Rokhsar D.S."/>
            <person name="Steele R.E."/>
        </authorList>
    </citation>
    <scope>NUCLEOTIDE SEQUENCE</scope>
</reference>
<accession>C9Y6Q3</accession>
<protein>
    <submittedName>
        <fullName evidence="1">Uncharacterized protein</fullName>
    </submittedName>
</protein>
<sequence length="56" mass="6019">MTCTVASSYESATTTSANTHTCHRAAAVGASSLHNHFDGLNMFTATLWTLNSHFFP</sequence>
<dbReference type="EMBL" id="FN543101">
    <property type="protein sequence ID" value="CBA26542.1"/>
    <property type="molecule type" value="Genomic_DNA"/>
</dbReference>
<gene>
    <name evidence="1" type="ORF">Csp_E36300</name>
</gene>
<proteinExistence type="predicted"/>